<sequence>MSPSTARRTSRHRKQEVRCQATKANPSPTRELALKCDDECLRLQRNRKLAEALNIDPATHSDDHIPYSDTTLKLFRSQVNWAKQQERELRVFAATPEEKRLRFKPMPSQQRAFLHALAEDFGLDSESQDPEPHRHVCIFKTPKFVAAPQKTLDQCLRIATVASNLGTGASALKPLVAPAPQPEQPHPFNALLLKDPRFGLTIEELDAALATELAAASRSGPALTFTTSFLPSDEVLIKAVPVLTAAAVATSLAATPQAVETTLSALKAAVTKTVSRLRLAGAVLLCHVDAAQTIVRREGDAAANNGGWSAVASRGSWRRTLNKGRAAAPAAAATEQRAPSTFVALRRLGDKKKAEAAAKEEEAKVEEDWLAAVEREEIGAGSGSGGGSEDDGTVNDGVLNGVSTGEAGSDQEEGKESGEGEENKETDETREGEVNETGETDETESKEVAGKGEETQEKNEAQEVEQSAAEMQTL</sequence>
<keyword evidence="4" id="KW-1185">Reference proteome</keyword>
<evidence type="ECO:0000313" key="4">
    <source>
        <dbReference type="Proteomes" id="UP001197093"/>
    </source>
</evidence>
<dbReference type="Pfam" id="PF01424">
    <property type="entry name" value="R3H"/>
    <property type="match status" value="1"/>
</dbReference>
<dbReference type="EMBL" id="JAHCVI010000001">
    <property type="protein sequence ID" value="KAG7293340.1"/>
    <property type="molecule type" value="Genomic_DNA"/>
</dbReference>
<evidence type="ECO:0000313" key="3">
    <source>
        <dbReference type="EMBL" id="KAG7293340.1"/>
    </source>
</evidence>
<dbReference type="PANTHER" id="PTHR12360">
    <property type="entry name" value="NUCLEAR TRANSCRIPTION FACTOR, X-BOX BINDING 1 NFX1"/>
    <property type="match status" value="1"/>
</dbReference>
<feature type="region of interest" description="Disordered" evidence="1">
    <location>
        <begin position="378"/>
        <end position="474"/>
    </location>
</feature>
<dbReference type="GO" id="GO:0000122">
    <property type="term" value="P:negative regulation of transcription by RNA polymerase II"/>
    <property type="evidence" value="ECO:0007669"/>
    <property type="project" value="TreeGrafter"/>
</dbReference>
<dbReference type="GO" id="GO:0000981">
    <property type="term" value="F:DNA-binding transcription factor activity, RNA polymerase II-specific"/>
    <property type="evidence" value="ECO:0007669"/>
    <property type="project" value="TreeGrafter"/>
</dbReference>
<feature type="domain" description="R3H" evidence="2">
    <location>
        <begin position="79"/>
        <end position="142"/>
    </location>
</feature>
<dbReference type="PANTHER" id="PTHR12360:SF12">
    <property type="entry name" value="TRANSCRIPTIONAL REPRESSOR NF-X1"/>
    <property type="match status" value="1"/>
</dbReference>
<dbReference type="InterPro" id="IPR034077">
    <property type="entry name" value="R3H_FAP1"/>
</dbReference>
<evidence type="ECO:0000259" key="2">
    <source>
        <dbReference type="PROSITE" id="PS51061"/>
    </source>
</evidence>
<dbReference type="Gene3D" id="3.30.1370.50">
    <property type="entry name" value="R3H-like domain"/>
    <property type="match status" value="1"/>
</dbReference>
<name>A0AAD4I4K6_9PEZI</name>
<dbReference type="InterPro" id="IPR034078">
    <property type="entry name" value="NFX1_fam"/>
</dbReference>
<dbReference type="Proteomes" id="UP001197093">
    <property type="component" value="Unassembled WGS sequence"/>
</dbReference>
<comment type="caution">
    <text evidence="3">The sequence shown here is derived from an EMBL/GenBank/DDBJ whole genome shotgun (WGS) entry which is preliminary data.</text>
</comment>
<evidence type="ECO:0000256" key="1">
    <source>
        <dbReference type="SAM" id="MobiDB-lite"/>
    </source>
</evidence>
<dbReference type="SUPFAM" id="SSF82708">
    <property type="entry name" value="R3H domain"/>
    <property type="match status" value="1"/>
</dbReference>
<feature type="compositionally biased region" description="Basic and acidic residues" evidence="1">
    <location>
        <begin position="443"/>
        <end position="461"/>
    </location>
</feature>
<feature type="region of interest" description="Disordered" evidence="1">
    <location>
        <begin position="1"/>
        <end position="27"/>
    </location>
</feature>
<protein>
    <recommendedName>
        <fullName evidence="2">R3H domain-containing protein</fullName>
    </recommendedName>
</protein>
<feature type="compositionally biased region" description="Basic and acidic residues" evidence="1">
    <location>
        <begin position="412"/>
        <end position="433"/>
    </location>
</feature>
<dbReference type="InterPro" id="IPR036867">
    <property type="entry name" value="R3H_dom_sf"/>
</dbReference>
<dbReference type="AlphaFoldDB" id="A0AAD4I4K6"/>
<dbReference type="PROSITE" id="PS51061">
    <property type="entry name" value="R3H"/>
    <property type="match status" value="1"/>
</dbReference>
<dbReference type="FunFam" id="3.30.1370.50:FF:000006">
    <property type="entry name" value="NF-X1 finger transcription factor"/>
    <property type="match status" value="1"/>
</dbReference>
<dbReference type="GO" id="GO:0000977">
    <property type="term" value="F:RNA polymerase II transcription regulatory region sequence-specific DNA binding"/>
    <property type="evidence" value="ECO:0007669"/>
    <property type="project" value="TreeGrafter"/>
</dbReference>
<reference evidence="3" key="1">
    <citation type="submission" date="2023-02" db="EMBL/GenBank/DDBJ databases">
        <authorList>
            <person name="Palmer J.M."/>
        </authorList>
    </citation>
    <scope>NUCLEOTIDE SEQUENCE</scope>
    <source>
        <strain evidence="3">FW57</strain>
    </source>
</reference>
<organism evidence="3 4">
    <name type="scientific">Staphylotrichum longicolle</name>
    <dbReference type="NCBI Taxonomy" id="669026"/>
    <lineage>
        <taxon>Eukaryota</taxon>
        <taxon>Fungi</taxon>
        <taxon>Dikarya</taxon>
        <taxon>Ascomycota</taxon>
        <taxon>Pezizomycotina</taxon>
        <taxon>Sordariomycetes</taxon>
        <taxon>Sordariomycetidae</taxon>
        <taxon>Sordariales</taxon>
        <taxon>Chaetomiaceae</taxon>
        <taxon>Staphylotrichum</taxon>
    </lineage>
</organism>
<dbReference type="CDD" id="cd06006">
    <property type="entry name" value="R3H_unknown_2"/>
    <property type="match status" value="1"/>
</dbReference>
<accession>A0AAD4I4K6</accession>
<dbReference type="GO" id="GO:0005634">
    <property type="term" value="C:nucleus"/>
    <property type="evidence" value="ECO:0007669"/>
    <property type="project" value="TreeGrafter"/>
</dbReference>
<dbReference type="SMART" id="SM00393">
    <property type="entry name" value="R3H"/>
    <property type="match status" value="1"/>
</dbReference>
<gene>
    <name evidence="3" type="ORF">NEMBOFW57_003388</name>
</gene>
<proteinExistence type="predicted"/>
<dbReference type="InterPro" id="IPR001374">
    <property type="entry name" value="R3H_dom"/>
</dbReference>